<sequence length="58" mass="6662">MTLRISDIETIISDHMGQQPYQITCSSCGEDLKFSLDFDSDYDLKLQVDPCECIKEEN</sequence>
<accession>A0A6M3LVN3</accession>
<name>A0A6M3LVN3_9ZZZZ</name>
<protein>
    <submittedName>
        <fullName evidence="1">Uncharacterized protein</fullName>
    </submittedName>
</protein>
<gene>
    <name evidence="1" type="ORF">MM415B05679_0010</name>
</gene>
<organism evidence="1">
    <name type="scientific">viral metagenome</name>
    <dbReference type="NCBI Taxonomy" id="1070528"/>
    <lineage>
        <taxon>unclassified sequences</taxon>
        <taxon>metagenomes</taxon>
        <taxon>organismal metagenomes</taxon>
    </lineage>
</organism>
<dbReference type="AlphaFoldDB" id="A0A6M3LVN3"/>
<proteinExistence type="predicted"/>
<dbReference type="EMBL" id="MT143552">
    <property type="protein sequence ID" value="QJA98099.1"/>
    <property type="molecule type" value="Genomic_DNA"/>
</dbReference>
<reference evidence="1" key="1">
    <citation type="submission" date="2020-03" db="EMBL/GenBank/DDBJ databases">
        <title>The deep terrestrial virosphere.</title>
        <authorList>
            <person name="Holmfeldt K."/>
            <person name="Nilsson E."/>
            <person name="Simone D."/>
            <person name="Lopez-Fernandez M."/>
            <person name="Wu X."/>
            <person name="de Brujin I."/>
            <person name="Lundin D."/>
            <person name="Andersson A."/>
            <person name="Bertilsson S."/>
            <person name="Dopson M."/>
        </authorList>
    </citation>
    <scope>NUCLEOTIDE SEQUENCE</scope>
    <source>
        <strain evidence="1">MM415B05679</strain>
    </source>
</reference>
<evidence type="ECO:0000313" key="1">
    <source>
        <dbReference type="EMBL" id="QJA98099.1"/>
    </source>
</evidence>